<dbReference type="Proteomes" id="UP000263957">
    <property type="component" value="Unassembled WGS sequence"/>
</dbReference>
<keyword evidence="1" id="KW-0690">Ribosome biogenesis</keyword>
<accession>A0A356W0Z2</accession>
<dbReference type="GO" id="GO:0006364">
    <property type="term" value="P:rRNA processing"/>
    <property type="evidence" value="ECO:0007669"/>
    <property type="project" value="InterPro"/>
</dbReference>
<evidence type="ECO:0000313" key="2">
    <source>
        <dbReference type="EMBL" id="HBQ47269.1"/>
    </source>
</evidence>
<dbReference type="InterPro" id="IPR015946">
    <property type="entry name" value="KH_dom-like_a/b"/>
</dbReference>
<feature type="non-terminal residue" evidence="2">
    <location>
        <position position="67"/>
    </location>
</feature>
<dbReference type="AlphaFoldDB" id="A0A356W0Z2"/>
<dbReference type="Pfam" id="PF02033">
    <property type="entry name" value="RBFA"/>
    <property type="match status" value="1"/>
</dbReference>
<name>A0A356W0Z2_9PROT</name>
<evidence type="ECO:0000256" key="1">
    <source>
        <dbReference type="ARBA" id="ARBA00022517"/>
    </source>
</evidence>
<organism evidence="2 3">
    <name type="scientific">Hyphomonas atlantica</name>
    <dbReference type="NCBI Taxonomy" id="1280948"/>
    <lineage>
        <taxon>Bacteria</taxon>
        <taxon>Pseudomonadati</taxon>
        <taxon>Pseudomonadota</taxon>
        <taxon>Alphaproteobacteria</taxon>
        <taxon>Hyphomonadales</taxon>
        <taxon>Hyphomonadaceae</taxon>
        <taxon>Hyphomonas</taxon>
    </lineage>
</organism>
<sequence>MARKTNAPGLPSQRQLRAGELIRHAVSDILAREDLRDPDLVGVIVTVGEVRCSPDLRHANIFVSPLG</sequence>
<proteinExistence type="predicted"/>
<gene>
    <name evidence="2" type="ORF">DD728_00025</name>
</gene>
<comment type="caution">
    <text evidence="2">The sequence shown here is derived from an EMBL/GenBank/DDBJ whole genome shotgun (WGS) entry which is preliminary data.</text>
</comment>
<protein>
    <submittedName>
        <fullName evidence="2">Ribosome-binding factor A</fullName>
    </submittedName>
</protein>
<dbReference type="InterPro" id="IPR000238">
    <property type="entry name" value="RbfA"/>
</dbReference>
<dbReference type="EMBL" id="DOGS01000001">
    <property type="protein sequence ID" value="HBQ47269.1"/>
    <property type="molecule type" value="Genomic_DNA"/>
</dbReference>
<dbReference type="Gene3D" id="3.30.300.20">
    <property type="match status" value="1"/>
</dbReference>
<dbReference type="SUPFAM" id="SSF89919">
    <property type="entry name" value="Ribosome-binding factor A, RbfA"/>
    <property type="match status" value="1"/>
</dbReference>
<dbReference type="InterPro" id="IPR023799">
    <property type="entry name" value="RbfA_dom_sf"/>
</dbReference>
<reference evidence="2 3" key="1">
    <citation type="journal article" date="2018" name="Nat. Biotechnol.">
        <title>A standardized bacterial taxonomy based on genome phylogeny substantially revises the tree of life.</title>
        <authorList>
            <person name="Parks D.H."/>
            <person name="Chuvochina M."/>
            <person name="Waite D.W."/>
            <person name="Rinke C."/>
            <person name="Skarshewski A."/>
            <person name="Chaumeil P.A."/>
            <person name="Hugenholtz P."/>
        </authorList>
    </citation>
    <scope>NUCLEOTIDE SEQUENCE [LARGE SCALE GENOMIC DNA]</scope>
    <source>
        <strain evidence="2">UBA10378</strain>
    </source>
</reference>
<evidence type="ECO:0000313" key="3">
    <source>
        <dbReference type="Proteomes" id="UP000263957"/>
    </source>
</evidence>